<evidence type="ECO:0000256" key="1">
    <source>
        <dbReference type="ARBA" id="ARBA00004141"/>
    </source>
</evidence>
<protein>
    <recommendedName>
        <fullName evidence="9">Integral membrane protein</fullName>
    </recommendedName>
</protein>
<dbReference type="PANTHER" id="PTHR22779:SF6">
    <property type="entry name" value="SD17342P"/>
    <property type="match status" value="1"/>
</dbReference>
<dbReference type="Proteomes" id="UP001412239">
    <property type="component" value="Unassembled WGS sequence"/>
</dbReference>
<dbReference type="AlphaFoldDB" id="A0A292PTS6"/>
<dbReference type="InterPro" id="IPR019334">
    <property type="entry name" value="TMEM170A/B/YPR153W-like"/>
</dbReference>
<keyword evidence="8" id="KW-1185">Reference proteome</keyword>
<evidence type="ECO:0000256" key="5">
    <source>
        <dbReference type="ARBA" id="ARBA00023136"/>
    </source>
</evidence>
<organism evidence="7 8">
    <name type="scientific">Tuber aestivum</name>
    <name type="common">summer truffle</name>
    <dbReference type="NCBI Taxonomy" id="59557"/>
    <lineage>
        <taxon>Eukaryota</taxon>
        <taxon>Fungi</taxon>
        <taxon>Dikarya</taxon>
        <taxon>Ascomycota</taxon>
        <taxon>Pezizomycotina</taxon>
        <taxon>Pezizomycetes</taxon>
        <taxon>Pezizales</taxon>
        <taxon>Tuberaceae</taxon>
        <taxon>Tuber</taxon>
    </lineage>
</organism>
<dbReference type="Pfam" id="PF10190">
    <property type="entry name" value="Tmemb_170"/>
    <property type="match status" value="1"/>
</dbReference>
<dbReference type="GO" id="GO:0016020">
    <property type="term" value="C:membrane"/>
    <property type="evidence" value="ECO:0007669"/>
    <property type="project" value="UniProtKB-SubCell"/>
</dbReference>
<sequence length="142" mass="15634">MSPPIYNPTTDSITPPGHIPPSFPSLYWPINPDPGEAAYLYMPRDIWKFTLYWTLIVYAAFHLSAGVWAFAMRPSKLSIGVPLFYAVVGGIEATIAGSIVGSILGAVYRAGYFRMSTWIPFVWSVINLLVLLLSSFSMQGGL</sequence>
<proteinExistence type="inferred from homology"/>
<evidence type="ECO:0000256" key="6">
    <source>
        <dbReference type="SAM" id="Phobius"/>
    </source>
</evidence>
<keyword evidence="4 6" id="KW-1133">Transmembrane helix</keyword>
<gene>
    <name evidence="7" type="ORF">GSTUAT00006017001</name>
</gene>
<feature type="transmembrane region" description="Helical" evidence="6">
    <location>
        <begin position="83"/>
        <end position="106"/>
    </location>
</feature>
<feature type="transmembrane region" description="Helical" evidence="6">
    <location>
        <begin position="51"/>
        <end position="71"/>
    </location>
</feature>
<evidence type="ECO:0000313" key="7">
    <source>
        <dbReference type="EMBL" id="CUS09880.1"/>
    </source>
</evidence>
<keyword evidence="5 6" id="KW-0472">Membrane</keyword>
<name>A0A292PTS6_9PEZI</name>
<evidence type="ECO:0000256" key="4">
    <source>
        <dbReference type="ARBA" id="ARBA00022989"/>
    </source>
</evidence>
<reference evidence="7" key="1">
    <citation type="submission" date="2015-10" db="EMBL/GenBank/DDBJ databases">
        <authorList>
            <person name="Regsiter A."/>
            <person name="william w."/>
        </authorList>
    </citation>
    <scope>NUCLEOTIDE SEQUENCE</scope>
    <source>
        <strain evidence="7">Montdore</strain>
    </source>
</reference>
<comment type="subcellular location">
    <subcellularLocation>
        <location evidence="1">Membrane</location>
        <topology evidence="1">Multi-pass membrane protein</topology>
    </subcellularLocation>
</comment>
<evidence type="ECO:0008006" key="9">
    <source>
        <dbReference type="Google" id="ProtNLM"/>
    </source>
</evidence>
<keyword evidence="3 6" id="KW-0812">Transmembrane</keyword>
<dbReference type="EMBL" id="LN891066">
    <property type="protein sequence ID" value="CUS09880.1"/>
    <property type="molecule type" value="Genomic_DNA"/>
</dbReference>
<feature type="transmembrane region" description="Helical" evidence="6">
    <location>
        <begin position="118"/>
        <end position="136"/>
    </location>
</feature>
<evidence type="ECO:0000256" key="2">
    <source>
        <dbReference type="ARBA" id="ARBA00006325"/>
    </source>
</evidence>
<evidence type="ECO:0000256" key="3">
    <source>
        <dbReference type="ARBA" id="ARBA00022692"/>
    </source>
</evidence>
<evidence type="ECO:0000313" key="8">
    <source>
        <dbReference type="Proteomes" id="UP001412239"/>
    </source>
</evidence>
<accession>A0A292PTS6</accession>
<dbReference type="PANTHER" id="PTHR22779">
    <property type="entry name" value="SD17342P"/>
    <property type="match status" value="1"/>
</dbReference>
<comment type="similarity">
    <text evidence="2">Belongs to the TMEM170 family.</text>
</comment>